<evidence type="ECO:0000313" key="1">
    <source>
        <dbReference type="EMBL" id="HAG2283339.1"/>
    </source>
</evidence>
<proteinExistence type="predicted"/>
<protein>
    <submittedName>
        <fullName evidence="1">Uncharacterized protein</fullName>
    </submittedName>
</protein>
<reference evidence="1" key="2">
    <citation type="submission" date="2020-02" db="EMBL/GenBank/DDBJ databases">
        <authorList>
            <consortium name="NCBI Pathogen Detection Project"/>
        </authorList>
    </citation>
    <scope>NUCLEOTIDE SEQUENCE</scope>
    <source>
        <strain evidence="1">MA.CK_94/00001630</strain>
    </source>
</reference>
<gene>
    <name evidence="1" type="ORF">G8W61_003672</name>
</gene>
<accession>A0A759YH33</accession>
<reference evidence="1" key="1">
    <citation type="journal article" date="2018" name="Genome Biol.">
        <title>SKESA: strategic k-mer extension for scrupulous assemblies.</title>
        <authorList>
            <person name="Souvorov A."/>
            <person name="Agarwala R."/>
            <person name="Lipman D.J."/>
        </authorList>
    </citation>
    <scope>NUCLEOTIDE SEQUENCE</scope>
    <source>
        <strain evidence="1">MA.CK_94/00001630</strain>
    </source>
</reference>
<organism evidence="1">
    <name type="scientific">Salmonella enterica</name>
    <name type="common">Salmonella choleraesuis</name>
    <dbReference type="NCBI Taxonomy" id="28901"/>
    <lineage>
        <taxon>Bacteria</taxon>
        <taxon>Pseudomonadati</taxon>
        <taxon>Pseudomonadota</taxon>
        <taxon>Gammaproteobacteria</taxon>
        <taxon>Enterobacterales</taxon>
        <taxon>Enterobacteriaceae</taxon>
        <taxon>Salmonella</taxon>
    </lineage>
</organism>
<dbReference type="AlphaFoldDB" id="A0A759YH33"/>
<sequence length="99" mass="11331">MGVSGDVHHRHYRITSHAIDRYIERIGGDLGNMIADLDNAWLFDTASKRLARRICACIARHERKGGWAVTNGRAIFIIMPKARQHVIVTTLQMIYTWSK</sequence>
<dbReference type="EMBL" id="DAAXRP010000013">
    <property type="protein sequence ID" value="HAG2283339.1"/>
    <property type="molecule type" value="Genomic_DNA"/>
</dbReference>
<comment type="caution">
    <text evidence="1">The sequence shown here is derived from an EMBL/GenBank/DDBJ whole genome shotgun (WGS) entry which is preliminary data.</text>
</comment>
<name>A0A759YH33_SALER</name>